<keyword evidence="3" id="KW-1185">Reference proteome</keyword>
<evidence type="ECO:0000256" key="1">
    <source>
        <dbReference type="SAM" id="MobiDB-lite"/>
    </source>
</evidence>
<gene>
    <name evidence="2" type="ORF">HMPREF9141_0018</name>
</gene>
<dbReference type="AlphaFoldDB" id="F0F352"/>
<proteinExistence type="predicted"/>
<evidence type="ECO:0000313" key="3">
    <source>
        <dbReference type="Proteomes" id="UP000005697"/>
    </source>
</evidence>
<comment type="caution">
    <text evidence="2">The sequence shown here is derived from an EMBL/GenBank/DDBJ whole genome shotgun (WGS) entry which is preliminary data.</text>
</comment>
<dbReference type="EMBL" id="AEWX01000001">
    <property type="protein sequence ID" value="EGC21268.1"/>
    <property type="molecule type" value="Genomic_DNA"/>
</dbReference>
<evidence type="ECO:0000313" key="2">
    <source>
        <dbReference type="EMBL" id="EGC21268.1"/>
    </source>
</evidence>
<protein>
    <submittedName>
        <fullName evidence="2">Uncharacterized protein</fullName>
    </submittedName>
</protein>
<organism evidence="2 3">
    <name type="scientific">Prevotella multiformis DSM 16608</name>
    <dbReference type="NCBI Taxonomy" id="888743"/>
    <lineage>
        <taxon>Bacteria</taxon>
        <taxon>Pseudomonadati</taxon>
        <taxon>Bacteroidota</taxon>
        <taxon>Bacteroidia</taxon>
        <taxon>Bacteroidales</taxon>
        <taxon>Prevotellaceae</taxon>
        <taxon>Prevotella</taxon>
    </lineage>
</organism>
<accession>F0F352</accession>
<reference evidence="2 3" key="1">
    <citation type="submission" date="2011-01" db="EMBL/GenBank/DDBJ databases">
        <authorList>
            <person name="Muzny D."/>
            <person name="Qin X."/>
            <person name="Deng J."/>
            <person name="Jiang H."/>
            <person name="Liu Y."/>
            <person name="Qu J."/>
            <person name="Song X.-Z."/>
            <person name="Zhang L."/>
            <person name="Thornton R."/>
            <person name="Coyle M."/>
            <person name="Francisco L."/>
            <person name="Jackson L."/>
            <person name="Javaid M."/>
            <person name="Korchina V."/>
            <person name="Kovar C."/>
            <person name="Mata R."/>
            <person name="Mathew T."/>
            <person name="Ngo R."/>
            <person name="Nguyen L."/>
            <person name="Nguyen N."/>
            <person name="Okwuonu G."/>
            <person name="Ongeri F."/>
            <person name="Pham C."/>
            <person name="Simmons D."/>
            <person name="Wilczek-Boney K."/>
            <person name="Hale W."/>
            <person name="Jakkamsetti A."/>
            <person name="Pham P."/>
            <person name="Ruth R."/>
            <person name="San Lucas F."/>
            <person name="Warren J."/>
            <person name="Zhang J."/>
            <person name="Zhao Z."/>
            <person name="Zhou C."/>
            <person name="Zhu D."/>
            <person name="Lee S."/>
            <person name="Bess C."/>
            <person name="Blankenburg K."/>
            <person name="Forbes L."/>
            <person name="Fu Q."/>
            <person name="Gubbala S."/>
            <person name="Hirani K."/>
            <person name="Jayaseelan J.C."/>
            <person name="Lara F."/>
            <person name="Munidasa M."/>
            <person name="Palculict T."/>
            <person name="Patil S."/>
            <person name="Pu L.-L."/>
            <person name="Saada N."/>
            <person name="Tang L."/>
            <person name="Weissenberger G."/>
            <person name="Zhu Y."/>
            <person name="Hemphill L."/>
            <person name="Shang Y."/>
            <person name="Youmans B."/>
            <person name="Ayvaz T."/>
            <person name="Ross M."/>
            <person name="Santibanez J."/>
            <person name="Aqrawi P."/>
            <person name="Gross S."/>
            <person name="Joshi V."/>
            <person name="Fowler G."/>
            <person name="Nazareth L."/>
            <person name="Reid J."/>
            <person name="Worley K."/>
            <person name="Petrosino J."/>
            <person name="Highlander S."/>
            <person name="Gibbs R."/>
        </authorList>
    </citation>
    <scope>NUCLEOTIDE SEQUENCE [LARGE SCALE GENOMIC DNA]</scope>
    <source>
        <strain evidence="2 3">DSM 16608</strain>
    </source>
</reference>
<feature type="region of interest" description="Disordered" evidence="1">
    <location>
        <begin position="1"/>
        <end position="63"/>
    </location>
</feature>
<name>F0F352_9BACT</name>
<dbReference type="HOGENOM" id="CLU_2882158_0_0_10"/>
<sequence>MHGDENPSPARPSHTSRQTGGRPDFLAETAEVRTADDLDAVDNGQDVSLFRGPPVSGTTPALP</sequence>
<dbReference type="Proteomes" id="UP000005697">
    <property type="component" value="Unassembled WGS sequence"/>
</dbReference>